<comment type="similarity">
    <text evidence="1 2">Belongs to the anti-sigma-factor antagonist family.</text>
</comment>
<feature type="domain" description="STAS" evidence="3">
    <location>
        <begin position="9"/>
        <end position="117"/>
    </location>
</feature>
<keyword evidence="5" id="KW-1185">Reference proteome</keyword>
<dbReference type="SUPFAM" id="SSF52091">
    <property type="entry name" value="SpoIIaa-like"/>
    <property type="match status" value="1"/>
</dbReference>
<reference evidence="4 5" key="1">
    <citation type="submission" date="2017-04" db="EMBL/GenBank/DDBJ databases">
        <authorList>
            <person name="Afonso C.L."/>
            <person name="Miller P.J."/>
            <person name="Scott M.A."/>
            <person name="Spackman E."/>
            <person name="Goraichik I."/>
            <person name="Dimitrov K.M."/>
            <person name="Suarez D.L."/>
            <person name="Swayne D.E."/>
        </authorList>
    </citation>
    <scope>NUCLEOTIDE SEQUENCE [LARGE SCALE GENOMIC DNA]</scope>
    <source>
        <strain evidence="4 5">DSM 43828</strain>
    </source>
</reference>
<evidence type="ECO:0000313" key="5">
    <source>
        <dbReference type="Proteomes" id="UP000192674"/>
    </source>
</evidence>
<dbReference type="PROSITE" id="PS50801">
    <property type="entry name" value="STAS"/>
    <property type="match status" value="1"/>
</dbReference>
<sequence length="117" mass="12337">MSNNQEPGLVWTVEPGEHATVVHISGEIDMGSQPEFADAVSAGLDSAALVVILNLGEVAFLGSVGLRVLVQADYEAKQAGRQVRVVDGATIVHRVIEVTGLDQVLSLYPTIEDARSA</sequence>
<accession>A0A1W2FZ51</accession>
<organism evidence="4 5">
    <name type="scientific">Kibdelosporangium aridum</name>
    <dbReference type="NCBI Taxonomy" id="2030"/>
    <lineage>
        <taxon>Bacteria</taxon>
        <taxon>Bacillati</taxon>
        <taxon>Actinomycetota</taxon>
        <taxon>Actinomycetes</taxon>
        <taxon>Pseudonocardiales</taxon>
        <taxon>Pseudonocardiaceae</taxon>
        <taxon>Kibdelosporangium</taxon>
    </lineage>
</organism>
<dbReference type="AlphaFoldDB" id="A0A1W2FZ51"/>
<dbReference type="EMBL" id="FWXV01000019">
    <property type="protein sequence ID" value="SMD27064.1"/>
    <property type="molecule type" value="Genomic_DNA"/>
</dbReference>
<dbReference type="Proteomes" id="UP000192674">
    <property type="component" value="Unassembled WGS sequence"/>
</dbReference>
<dbReference type="InterPro" id="IPR003658">
    <property type="entry name" value="Anti-sigma_ant"/>
</dbReference>
<dbReference type="InterPro" id="IPR002645">
    <property type="entry name" value="STAS_dom"/>
</dbReference>
<dbReference type="Pfam" id="PF01740">
    <property type="entry name" value="STAS"/>
    <property type="match status" value="1"/>
</dbReference>
<dbReference type="NCBIfam" id="TIGR00377">
    <property type="entry name" value="ant_ant_sig"/>
    <property type="match status" value="1"/>
</dbReference>
<evidence type="ECO:0000256" key="1">
    <source>
        <dbReference type="ARBA" id="ARBA00009013"/>
    </source>
</evidence>
<evidence type="ECO:0000256" key="2">
    <source>
        <dbReference type="RuleBase" id="RU003749"/>
    </source>
</evidence>
<gene>
    <name evidence="4" type="ORF">SAMN05661093_10661</name>
</gene>
<dbReference type="GO" id="GO:0043856">
    <property type="term" value="F:anti-sigma factor antagonist activity"/>
    <property type="evidence" value="ECO:0007669"/>
    <property type="project" value="InterPro"/>
</dbReference>
<protein>
    <recommendedName>
        <fullName evidence="2">Anti-sigma factor antagonist</fullName>
    </recommendedName>
</protein>
<dbReference type="Gene3D" id="3.30.750.24">
    <property type="entry name" value="STAS domain"/>
    <property type="match status" value="1"/>
</dbReference>
<proteinExistence type="inferred from homology"/>
<dbReference type="PANTHER" id="PTHR33495:SF2">
    <property type="entry name" value="ANTI-SIGMA FACTOR ANTAGONIST TM_1081-RELATED"/>
    <property type="match status" value="1"/>
</dbReference>
<dbReference type="CDD" id="cd07043">
    <property type="entry name" value="STAS_anti-anti-sigma_factors"/>
    <property type="match status" value="1"/>
</dbReference>
<name>A0A1W2FZ51_KIBAR</name>
<dbReference type="PANTHER" id="PTHR33495">
    <property type="entry name" value="ANTI-SIGMA FACTOR ANTAGONIST TM_1081-RELATED-RELATED"/>
    <property type="match status" value="1"/>
</dbReference>
<evidence type="ECO:0000313" key="4">
    <source>
        <dbReference type="EMBL" id="SMD27064.1"/>
    </source>
</evidence>
<evidence type="ECO:0000259" key="3">
    <source>
        <dbReference type="PROSITE" id="PS50801"/>
    </source>
</evidence>
<dbReference type="InterPro" id="IPR036513">
    <property type="entry name" value="STAS_dom_sf"/>
</dbReference>